<proteinExistence type="predicted"/>
<dbReference type="EMBL" id="CM042057">
    <property type="protein sequence ID" value="KAI3691945.1"/>
    <property type="molecule type" value="Genomic_DNA"/>
</dbReference>
<accession>A0ACB8Z6V7</accession>
<gene>
    <name evidence="1" type="ORF">L6452_31748</name>
</gene>
<name>A0ACB8Z6V7_ARCLA</name>
<reference evidence="1 2" key="2">
    <citation type="journal article" date="2022" name="Mol. Ecol. Resour.">
        <title>The genomes of chicory, endive, great burdock and yacon provide insights into Asteraceae paleo-polyploidization history and plant inulin production.</title>
        <authorList>
            <person name="Fan W."/>
            <person name="Wang S."/>
            <person name="Wang H."/>
            <person name="Wang A."/>
            <person name="Jiang F."/>
            <person name="Liu H."/>
            <person name="Zhao H."/>
            <person name="Xu D."/>
            <person name="Zhang Y."/>
        </authorList>
    </citation>
    <scope>NUCLEOTIDE SEQUENCE [LARGE SCALE GENOMIC DNA]</scope>
    <source>
        <strain evidence="2">cv. Niubang</strain>
    </source>
</reference>
<protein>
    <submittedName>
        <fullName evidence="1">Uncharacterized protein</fullName>
    </submittedName>
</protein>
<keyword evidence="2" id="KW-1185">Reference proteome</keyword>
<dbReference type="Proteomes" id="UP001055879">
    <property type="component" value="Linkage Group LG11"/>
</dbReference>
<comment type="caution">
    <text evidence="1">The sequence shown here is derived from an EMBL/GenBank/DDBJ whole genome shotgun (WGS) entry which is preliminary data.</text>
</comment>
<reference evidence="2" key="1">
    <citation type="journal article" date="2022" name="Mol. Ecol. Resour.">
        <title>The genomes of chicory, endive, great burdock and yacon provide insights into Asteraceae palaeo-polyploidization history and plant inulin production.</title>
        <authorList>
            <person name="Fan W."/>
            <person name="Wang S."/>
            <person name="Wang H."/>
            <person name="Wang A."/>
            <person name="Jiang F."/>
            <person name="Liu H."/>
            <person name="Zhao H."/>
            <person name="Xu D."/>
            <person name="Zhang Y."/>
        </authorList>
    </citation>
    <scope>NUCLEOTIDE SEQUENCE [LARGE SCALE GENOMIC DNA]</scope>
    <source>
        <strain evidence="2">cv. Niubang</strain>
    </source>
</reference>
<evidence type="ECO:0000313" key="1">
    <source>
        <dbReference type="EMBL" id="KAI3691945.1"/>
    </source>
</evidence>
<sequence length="240" mass="27608">MIMMKRNKSFVVMDAENPYKVALDMVALRVLIFCMRRANFAPVINHRLHPLHPLMLVVRNHNNWYCDVCDSKGLVKGFSYWCRSCDFDACTKCGLATTLEQEAATALEQETLIKFKHEGHPQHTLTLQLRSGSFRCDACLAKDEDLFYQCTSLVEECTNEFLHFPMPEPFTDPLKLLHLEKVSLDDDGATEISHWSHDHPLILNVEPQGSSGQIRYAWEADTEAEGFSFMIVFKSFRSER</sequence>
<organism evidence="1 2">
    <name type="scientific">Arctium lappa</name>
    <name type="common">Greater burdock</name>
    <name type="synonym">Lappa major</name>
    <dbReference type="NCBI Taxonomy" id="4217"/>
    <lineage>
        <taxon>Eukaryota</taxon>
        <taxon>Viridiplantae</taxon>
        <taxon>Streptophyta</taxon>
        <taxon>Embryophyta</taxon>
        <taxon>Tracheophyta</taxon>
        <taxon>Spermatophyta</taxon>
        <taxon>Magnoliopsida</taxon>
        <taxon>eudicotyledons</taxon>
        <taxon>Gunneridae</taxon>
        <taxon>Pentapetalae</taxon>
        <taxon>asterids</taxon>
        <taxon>campanulids</taxon>
        <taxon>Asterales</taxon>
        <taxon>Asteraceae</taxon>
        <taxon>Carduoideae</taxon>
        <taxon>Cardueae</taxon>
        <taxon>Arctiinae</taxon>
        <taxon>Arctium</taxon>
    </lineage>
</organism>
<evidence type="ECO:0000313" key="2">
    <source>
        <dbReference type="Proteomes" id="UP001055879"/>
    </source>
</evidence>